<dbReference type="InterPro" id="IPR004046">
    <property type="entry name" value="GST_C"/>
</dbReference>
<dbReference type="GO" id="GO:0006749">
    <property type="term" value="P:glutathione metabolic process"/>
    <property type="evidence" value="ECO:0007669"/>
    <property type="project" value="TreeGrafter"/>
</dbReference>
<reference evidence="7 8" key="1">
    <citation type="submission" date="2013-11" db="EMBL/GenBank/DDBJ databases">
        <title>Opisthorchis viverrini - life in the bile duct.</title>
        <authorList>
            <person name="Young N.D."/>
            <person name="Nagarajan N."/>
            <person name="Lin S.J."/>
            <person name="Korhonen P.K."/>
            <person name="Jex A.R."/>
            <person name="Hall R.S."/>
            <person name="Safavi-Hemami H."/>
            <person name="Kaewkong W."/>
            <person name="Bertrand D."/>
            <person name="Gao S."/>
            <person name="Seet Q."/>
            <person name="Wongkham S."/>
            <person name="Teh B.T."/>
            <person name="Wongkham C."/>
            <person name="Intapan P.M."/>
            <person name="Maleewong W."/>
            <person name="Yang X."/>
            <person name="Hu M."/>
            <person name="Wang Z."/>
            <person name="Hofmann A."/>
            <person name="Sternberg P.W."/>
            <person name="Tan P."/>
            <person name="Wang J."/>
            <person name="Gasser R.B."/>
        </authorList>
    </citation>
    <scope>NUCLEOTIDE SEQUENCE [LARGE SCALE GENOMIC DNA]</scope>
</reference>
<evidence type="ECO:0000256" key="4">
    <source>
        <dbReference type="ARBA" id="ARBA00011738"/>
    </source>
</evidence>
<dbReference type="InterPro" id="IPR036249">
    <property type="entry name" value="Thioredoxin-like_sf"/>
</dbReference>
<sequence>MTAKLECSAASLWCGLTGTITPEQEDGRSSRSDVTTNKLYYFTFRARAEVIRMVLHAAGVPFDDERISADDWPKRKSEIPGGRMPVLQVFEPGRPDKPKNYVESMAIARMLAKRFNLMDDTEEGYYNIERMIGECEDVLKELRNAFLSPADKKEQLVKEAMETSIPKLLNLISQSLSESAGRFVAGCKVTLGDLCLLACLDHVDKADPELVKNKYPKLLEWREAVLKEKPKLADYIKSRPDTPF</sequence>
<dbReference type="Pfam" id="PF14497">
    <property type="entry name" value="GST_C_3"/>
    <property type="match status" value="1"/>
</dbReference>
<dbReference type="PANTHER" id="PTHR11571:SF150">
    <property type="entry name" value="GLUTATHIONE S-TRANSFERASE"/>
    <property type="match status" value="1"/>
</dbReference>
<dbReference type="KEGG" id="ovi:T265_03688"/>
<dbReference type="RefSeq" id="XP_009166494.1">
    <property type="nucleotide sequence ID" value="XM_009168230.1"/>
</dbReference>
<comment type="function">
    <text evidence="2">Conjugation of reduced glutathione to a wide number of exogenous and endogenous hydrophobic electrophiles.</text>
</comment>
<dbReference type="SFLD" id="SFLDG00363">
    <property type="entry name" value="AMPS_(cytGST):_Alpha-__Mu-__Pi"/>
    <property type="match status" value="1"/>
</dbReference>
<evidence type="ECO:0000259" key="5">
    <source>
        <dbReference type="PROSITE" id="PS50404"/>
    </source>
</evidence>
<dbReference type="InterPro" id="IPR036282">
    <property type="entry name" value="Glutathione-S-Trfase_C_sf"/>
</dbReference>
<proteinExistence type="inferred from homology"/>
<comment type="function">
    <text evidence="1">GST isoenzymes appear to play a central role in the parasite detoxification system. Other functions are also suspected including a role in increasing the solubility of haematin in the parasite gut.</text>
</comment>
<dbReference type="InterPro" id="IPR010987">
    <property type="entry name" value="Glutathione-S-Trfase_C-like"/>
</dbReference>
<dbReference type="PROSITE" id="PS50405">
    <property type="entry name" value="GST_CTER"/>
    <property type="match status" value="1"/>
</dbReference>
<dbReference type="InterPro" id="IPR050213">
    <property type="entry name" value="GST_superfamily"/>
</dbReference>
<protein>
    <submittedName>
        <fullName evidence="7">Uncharacterized protein</fullName>
    </submittedName>
</protein>
<organism evidence="7 8">
    <name type="scientific">Opisthorchis viverrini</name>
    <name type="common">Southeast Asian liver fluke</name>
    <dbReference type="NCBI Taxonomy" id="6198"/>
    <lineage>
        <taxon>Eukaryota</taxon>
        <taxon>Metazoa</taxon>
        <taxon>Spiralia</taxon>
        <taxon>Lophotrochozoa</taxon>
        <taxon>Platyhelminthes</taxon>
        <taxon>Trematoda</taxon>
        <taxon>Digenea</taxon>
        <taxon>Opisthorchiida</taxon>
        <taxon>Opisthorchiata</taxon>
        <taxon>Opisthorchiidae</taxon>
        <taxon>Opisthorchis</taxon>
    </lineage>
</organism>
<evidence type="ECO:0000256" key="1">
    <source>
        <dbReference type="ARBA" id="ARBA00002446"/>
    </source>
</evidence>
<evidence type="ECO:0000313" key="8">
    <source>
        <dbReference type="Proteomes" id="UP000054324"/>
    </source>
</evidence>
<dbReference type="AlphaFoldDB" id="A0A075AHF2"/>
<accession>A0A075AHF2</accession>
<dbReference type="CTD" id="20317875"/>
<dbReference type="Pfam" id="PF02798">
    <property type="entry name" value="GST_N"/>
    <property type="match status" value="1"/>
</dbReference>
<dbReference type="CDD" id="cd03039">
    <property type="entry name" value="GST_N_Sigma_like"/>
    <property type="match status" value="1"/>
</dbReference>
<dbReference type="OrthoDB" id="414243at2759"/>
<dbReference type="SUPFAM" id="SSF52833">
    <property type="entry name" value="Thioredoxin-like"/>
    <property type="match status" value="1"/>
</dbReference>
<dbReference type="Gene3D" id="1.20.1050.10">
    <property type="match status" value="1"/>
</dbReference>
<evidence type="ECO:0000313" key="7">
    <source>
        <dbReference type="EMBL" id="KER29779.1"/>
    </source>
</evidence>
<keyword evidence="8" id="KW-1185">Reference proteome</keyword>
<dbReference type="SUPFAM" id="SSF47616">
    <property type="entry name" value="GST C-terminal domain-like"/>
    <property type="match status" value="1"/>
</dbReference>
<dbReference type="GeneID" id="20317875"/>
<dbReference type="PANTHER" id="PTHR11571">
    <property type="entry name" value="GLUTATHIONE S-TRANSFERASE"/>
    <property type="match status" value="1"/>
</dbReference>
<dbReference type="STRING" id="6198.A0A075AHF2"/>
<feature type="domain" description="GST N-terminal" evidence="5">
    <location>
        <begin position="35"/>
        <end position="119"/>
    </location>
</feature>
<dbReference type="Proteomes" id="UP000054324">
    <property type="component" value="Unassembled WGS sequence"/>
</dbReference>
<dbReference type="InterPro" id="IPR040079">
    <property type="entry name" value="Glutathione_S-Trfase"/>
</dbReference>
<dbReference type="GO" id="GO:0004364">
    <property type="term" value="F:glutathione transferase activity"/>
    <property type="evidence" value="ECO:0007669"/>
    <property type="project" value="UniProtKB-EC"/>
</dbReference>
<dbReference type="InterPro" id="IPR004045">
    <property type="entry name" value="Glutathione_S-Trfase_N"/>
</dbReference>
<evidence type="ECO:0000256" key="2">
    <source>
        <dbReference type="ARBA" id="ARBA00003701"/>
    </source>
</evidence>
<dbReference type="SFLD" id="SFLDS00019">
    <property type="entry name" value="Glutathione_Transferase_(cytos"/>
    <property type="match status" value="1"/>
</dbReference>
<evidence type="ECO:0000259" key="6">
    <source>
        <dbReference type="PROSITE" id="PS50405"/>
    </source>
</evidence>
<dbReference type="PROSITE" id="PS50404">
    <property type="entry name" value="GST_NTER"/>
    <property type="match status" value="1"/>
</dbReference>
<dbReference type="Gene3D" id="3.40.30.10">
    <property type="entry name" value="Glutaredoxin"/>
    <property type="match status" value="1"/>
</dbReference>
<comment type="subunit">
    <text evidence="4">Homodimer.</text>
</comment>
<dbReference type="CDD" id="cd03192">
    <property type="entry name" value="GST_C_Sigma_like"/>
    <property type="match status" value="1"/>
</dbReference>
<evidence type="ECO:0000256" key="3">
    <source>
        <dbReference type="ARBA" id="ARBA00005861"/>
    </source>
</evidence>
<dbReference type="SFLD" id="SFLDG01205">
    <property type="entry name" value="AMPS.1"/>
    <property type="match status" value="1"/>
</dbReference>
<comment type="similarity">
    <text evidence="3">Belongs to the GST superfamily. Mu family.</text>
</comment>
<dbReference type="EMBL" id="KL596672">
    <property type="protein sequence ID" value="KER29779.1"/>
    <property type="molecule type" value="Genomic_DNA"/>
</dbReference>
<gene>
    <name evidence="7" type="ORF">T265_03688</name>
</gene>
<feature type="domain" description="GST C-terminal" evidence="6">
    <location>
        <begin position="120"/>
        <end position="244"/>
    </location>
</feature>
<name>A0A075AHF2_OPIVI</name>